<keyword evidence="2" id="KW-0812">Transmembrane</keyword>
<keyword evidence="2" id="KW-0472">Membrane</keyword>
<feature type="transmembrane region" description="Helical" evidence="2">
    <location>
        <begin position="84"/>
        <end position="108"/>
    </location>
</feature>
<proteinExistence type="predicted"/>
<feature type="region of interest" description="Disordered" evidence="1">
    <location>
        <begin position="163"/>
        <end position="414"/>
    </location>
</feature>
<feature type="compositionally biased region" description="Low complexity" evidence="1">
    <location>
        <begin position="432"/>
        <end position="450"/>
    </location>
</feature>
<reference evidence="3" key="1">
    <citation type="submission" date="2023-03" db="EMBL/GenBank/DDBJ databases">
        <title>Complete genome of Cladonia borealis.</title>
        <authorList>
            <person name="Park H."/>
        </authorList>
    </citation>
    <scope>NUCLEOTIDE SEQUENCE</scope>
    <source>
        <strain evidence="3">ANT050790</strain>
    </source>
</reference>
<evidence type="ECO:0000313" key="4">
    <source>
        <dbReference type="Proteomes" id="UP001166286"/>
    </source>
</evidence>
<feature type="compositionally biased region" description="Pro residues" evidence="1">
    <location>
        <begin position="314"/>
        <end position="323"/>
    </location>
</feature>
<comment type="caution">
    <text evidence="3">The sequence shown here is derived from an EMBL/GenBank/DDBJ whole genome shotgun (WGS) entry which is preliminary data.</text>
</comment>
<feature type="compositionally biased region" description="Polar residues" evidence="1">
    <location>
        <begin position="451"/>
        <end position="462"/>
    </location>
</feature>
<dbReference type="AlphaFoldDB" id="A0AA39V5I2"/>
<name>A0AA39V5I2_9LECA</name>
<evidence type="ECO:0000256" key="1">
    <source>
        <dbReference type="SAM" id="MobiDB-lite"/>
    </source>
</evidence>
<keyword evidence="4" id="KW-1185">Reference proteome</keyword>
<feature type="compositionally biased region" description="Polar residues" evidence="1">
    <location>
        <begin position="359"/>
        <end position="381"/>
    </location>
</feature>
<organism evidence="3 4">
    <name type="scientific">Cladonia borealis</name>
    <dbReference type="NCBI Taxonomy" id="184061"/>
    <lineage>
        <taxon>Eukaryota</taxon>
        <taxon>Fungi</taxon>
        <taxon>Dikarya</taxon>
        <taxon>Ascomycota</taxon>
        <taxon>Pezizomycotina</taxon>
        <taxon>Lecanoromycetes</taxon>
        <taxon>OSLEUM clade</taxon>
        <taxon>Lecanoromycetidae</taxon>
        <taxon>Lecanorales</taxon>
        <taxon>Lecanorineae</taxon>
        <taxon>Cladoniaceae</taxon>
        <taxon>Cladonia</taxon>
    </lineage>
</organism>
<feature type="transmembrane region" description="Helical" evidence="2">
    <location>
        <begin position="128"/>
        <end position="148"/>
    </location>
</feature>
<feature type="transmembrane region" description="Helical" evidence="2">
    <location>
        <begin position="7"/>
        <end position="28"/>
    </location>
</feature>
<evidence type="ECO:0000256" key="2">
    <source>
        <dbReference type="SAM" id="Phobius"/>
    </source>
</evidence>
<feature type="compositionally biased region" description="Polar residues" evidence="1">
    <location>
        <begin position="234"/>
        <end position="254"/>
    </location>
</feature>
<feature type="compositionally biased region" description="Polar residues" evidence="1">
    <location>
        <begin position="163"/>
        <end position="191"/>
    </location>
</feature>
<keyword evidence="2" id="KW-1133">Transmembrane helix</keyword>
<gene>
    <name evidence="3" type="ORF">JMJ35_004611</name>
</gene>
<sequence>MARTLVSAFIGLAAVLVGVANAVLMLVLTGSLASEHQEPFALPLVAAILQIISCCSLTALVLLKIRSDRDRSQNGLLEPSRRRYVLASALGVLPSVVAHAVVGSALGWCEASTISKNLLIAGTQLSSFLAISFIVLGLAILADMLYYATFAWNHTNSPVISSQRLASETTPQLMSQPSRPTTAASAQSNPFHEQLPSLPSSPPSLVASDGISSLRSSFSTVQRPPSSKKGFVIRQNSYTRHSVRSSTDGPSSRPSQDEGFDSWDTSAVSSQIRETILQSKPTEKGFGLEPIPGSRSPSPAKALEGPFFQSSPSISPPPSPLPQPSVSRQNSPTSSPIDFPNYSAMFPPSSPTFSRPSHQRQFSRPGSQSGPIRSNTGSRSRAPSAEENIHPLFRSDSPTPPPSASVNTNVNAAPGAGVLVSERALKRMRSGSIPASPSPLIRSLSSSDIRNTGTPLSPSIDTMPTPHLPSRNPSRTHQRKRSASFESCILK</sequence>
<evidence type="ECO:0000313" key="3">
    <source>
        <dbReference type="EMBL" id="KAK0512594.1"/>
    </source>
</evidence>
<dbReference type="Proteomes" id="UP001166286">
    <property type="component" value="Unassembled WGS sequence"/>
</dbReference>
<dbReference type="EMBL" id="JAFEKC020000009">
    <property type="protein sequence ID" value="KAK0512594.1"/>
    <property type="molecule type" value="Genomic_DNA"/>
</dbReference>
<feature type="compositionally biased region" description="Polar residues" evidence="1">
    <location>
        <begin position="263"/>
        <end position="280"/>
    </location>
</feature>
<protein>
    <submittedName>
        <fullName evidence="3">Uncharacterized protein</fullName>
    </submittedName>
</protein>
<feature type="transmembrane region" description="Helical" evidence="2">
    <location>
        <begin position="40"/>
        <end position="63"/>
    </location>
</feature>
<accession>A0AA39V5I2</accession>
<feature type="region of interest" description="Disordered" evidence="1">
    <location>
        <begin position="428"/>
        <end position="491"/>
    </location>
</feature>
<feature type="compositionally biased region" description="Polar residues" evidence="1">
    <location>
        <begin position="210"/>
        <end position="225"/>
    </location>
</feature>